<dbReference type="Proteomes" id="UP000262969">
    <property type="component" value="Unassembled WGS sequence"/>
</dbReference>
<dbReference type="EMBL" id="DPVV01000377">
    <property type="protein sequence ID" value="HCL02987.1"/>
    <property type="molecule type" value="Genomic_DNA"/>
</dbReference>
<organism evidence="1 2">
    <name type="scientific">Lachnoclostridium phytofermentans</name>
    <dbReference type="NCBI Taxonomy" id="66219"/>
    <lineage>
        <taxon>Bacteria</taxon>
        <taxon>Bacillati</taxon>
        <taxon>Bacillota</taxon>
        <taxon>Clostridia</taxon>
        <taxon>Lachnospirales</taxon>
        <taxon>Lachnospiraceae</taxon>
    </lineage>
</organism>
<accession>A0A3D2X8C5</accession>
<protein>
    <submittedName>
        <fullName evidence="1">Uncharacterized protein</fullName>
    </submittedName>
</protein>
<name>A0A3D2X8C5_9FIRM</name>
<comment type="caution">
    <text evidence="1">The sequence shown here is derived from an EMBL/GenBank/DDBJ whole genome shotgun (WGS) entry which is preliminary data.</text>
</comment>
<reference evidence="1 2" key="1">
    <citation type="journal article" date="2018" name="Nat. Biotechnol.">
        <title>A standardized bacterial taxonomy based on genome phylogeny substantially revises the tree of life.</title>
        <authorList>
            <person name="Parks D.H."/>
            <person name="Chuvochina M."/>
            <person name="Waite D.W."/>
            <person name="Rinke C."/>
            <person name="Skarshewski A."/>
            <person name="Chaumeil P.A."/>
            <person name="Hugenholtz P."/>
        </authorList>
    </citation>
    <scope>NUCLEOTIDE SEQUENCE [LARGE SCALE GENOMIC DNA]</scope>
    <source>
        <strain evidence="1">UBA11728</strain>
    </source>
</reference>
<evidence type="ECO:0000313" key="2">
    <source>
        <dbReference type="Proteomes" id="UP000262969"/>
    </source>
</evidence>
<sequence>MDDNFDKVLTKVIKLNDIGGSQISIKEQEVSVEYSKNPKKTIESASDNEIGKVYLTEDGWVERN</sequence>
<proteinExistence type="predicted"/>
<feature type="non-terminal residue" evidence="1">
    <location>
        <position position="1"/>
    </location>
</feature>
<evidence type="ECO:0000313" key="1">
    <source>
        <dbReference type="EMBL" id="HCL02987.1"/>
    </source>
</evidence>
<gene>
    <name evidence="1" type="ORF">DHW61_11360</name>
</gene>
<dbReference type="AlphaFoldDB" id="A0A3D2X8C5"/>